<dbReference type="Proteomes" id="UP000603200">
    <property type="component" value="Unassembled WGS sequence"/>
</dbReference>
<protein>
    <recommendedName>
        <fullName evidence="1">DUF397 domain-containing protein</fullName>
    </recommendedName>
</protein>
<feature type="domain" description="DUF397" evidence="1">
    <location>
        <begin position="27"/>
        <end position="79"/>
    </location>
</feature>
<gene>
    <name evidence="2" type="ORF">Ahu01nite_078860</name>
</gene>
<dbReference type="RefSeq" id="WP_203841785.1">
    <property type="nucleotide sequence ID" value="NZ_BAAATV010000001.1"/>
</dbReference>
<reference evidence="2 3" key="1">
    <citation type="submission" date="2021-01" db="EMBL/GenBank/DDBJ databases">
        <title>Whole genome shotgun sequence of Actinoplanes humidus NBRC 14915.</title>
        <authorList>
            <person name="Komaki H."/>
            <person name="Tamura T."/>
        </authorList>
    </citation>
    <scope>NUCLEOTIDE SEQUENCE [LARGE SCALE GENOMIC DNA]</scope>
    <source>
        <strain evidence="2 3">NBRC 14915</strain>
    </source>
</reference>
<dbReference type="EMBL" id="BOMN01000113">
    <property type="protein sequence ID" value="GIE24784.1"/>
    <property type="molecule type" value="Genomic_DNA"/>
</dbReference>
<evidence type="ECO:0000259" key="1">
    <source>
        <dbReference type="Pfam" id="PF04149"/>
    </source>
</evidence>
<name>A0ABQ4A1Q6_9ACTN</name>
<accession>A0ABQ4A1Q6</accession>
<dbReference type="InterPro" id="IPR007278">
    <property type="entry name" value="DUF397"/>
</dbReference>
<evidence type="ECO:0000313" key="3">
    <source>
        <dbReference type="Proteomes" id="UP000603200"/>
    </source>
</evidence>
<evidence type="ECO:0000313" key="2">
    <source>
        <dbReference type="EMBL" id="GIE24784.1"/>
    </source>
</evidence>
<comment type="caution">
    <text evidence="2">The sequence shown here is derived from an EMBL/GenBank/DDBJ whole genome shotgun (WGS) entry which is preliminary data.</text>
</comment>
<proteinExistence type="predicted"/>
<organism evidence="2 3">
    <name type="scientific">Winogradskya humida</name>
    <dbReference type="NCBI Taxonomy" id="113566"/>
    <lineage>
        <taxon>Bacteria</taxon>
        <taxon>Bacillati</taxon>
        <taxon>Actinomycetota</taxon>
        <taxon>Actinomycetes</taxon>
        <taxon>Micromonosporales</taxon>
        <taxon>Micromonosporaceae</taxon>
        <taxon>Winogradskya</taxon>
    </lineage>
</organism>
<sequence>MSDAPDPQTANVDDELTVAARHPQVGRWFKSSDSGGDSDCVEVRYREDGGVEVRHSKDRSGPTLTFTASEFKAFVGGAKKGEFDS</sequence>
<keyword evidence="3" id="KW-1185">Reference proteome</keyword>
<dbReference type="Pfam" id="PF04149">
    <property type="entry name" value="DUF397"/>
    <property type="match status" value="1"/>
</dbReference>